<proteinExistence type="predicted"/>
<dbReference type="Gene3D" id="3.30.1240.10">
    <property type="match status" value="1"/>
</dbReference>
<dbReference type="InterPro" id="IPR036412">
    <property type="entry name" value="HAD-like_sf"/>
</dbReference>
<comment type="caution">
    <text evidence="1">The sequence shown here is derived from an EMBL/GenBank/DDBJ whole genome shotgun (WGS) entry which is preliminary data.</text>
</comment>
<dbReference type="InterPro" id="IPR006379">
    <property type="entry name" value="HAD-SF_hydro_IIB"/>
</dbReference>
<accession>A0ABT7EMF3</accession>
<dbReference type="Pfam" id="PF08282">
    <property type="entry name" value="Hydrolase_3"/>
    <property type="match status" value="1"/>
</dbReference>
<reference evidence="1 2" key="1">
    <citation type="submission" date="2023-05" db="EMBL/GenBank/DDBJ databases">
        <title>Pseudoalteromonas ardens sp. nov., Pseudoalteromonas obscura sp. nov., and Pseudoalteromonas umbrosa sp. nov., isolated from the coral Montipora capitata.</title>
        <authorList>
            <person name="Thomas E.M."/>
            <person name="Smith E.M."/>
            <person name="Papke E."/>
            <person name="Shlafstein M.D."/>
            <person name="Oline D.K."/>
            <person name="Videau P."/>
            <person name="Saw J.H."/>
            <person name="Strangman W.K."/>
            <person name="Ushijima B."/>
        </authorList>
    </citation>
    <scope>NUCLEOTIDE SEQUENCE [LARGE SCALE GENOMIC DNA]</scope>
    <source>
        <strain evidence="1 2">P94</strain>
    </source>
</reference>
<evidence type="ECO:0000313" key="1">
    <source>
        <dbReference type="EMBL" id="MDK2596207.1"/>
    </source>
</evidence>
<dbReference type="EMBL" id="JASJUT010000005">
    <property type="protein sequence ID" value="MDK2596207.1"/>
    <property type="molecule type" value="Genomic_DNA"/>
</dbReference>
<dbReference type="GO" id="GO:0016787">
    <property type="term" value="F:hydrolase activity"/>
    <property type="evidence" value="ECO:0007669"/>
    <property type="project" value="UniProtKB-KW"/>
</dbReference>
<evidence type="ECO:0000313" key="2">
    <source>
        <dbReference type="Proteomes" id="UP001231915"/>
    </source>
</evidence>
<name>A0ABT7EMF3_9GAMM</name>
<keyword evidence="1" id="KW-0378">Hydrolase</keyword>
<dbReference type="InterPro" id="IPR023214">
    <property type="entry name" value="HAD_sf"/>
</dbReference>
<sequence length="253" mass="29052">MRCKIMNVVFDLDGTLIFKGQPMQDAVAKALRAIEQQGATIHFATARPLRDTLPVLPKHFWHHQIIGCNGAMISKNKVVYDTLNFNKREVIEVLNWLDQKEIPYLYDGIEEYAISDTPHHFHLEVKKLGRNPYCNQSLRLEPIVKLLVLEENRHLEVKAYLNTALSDYDFYHHNGCNSFDVVPKYSNKLNALLRAGLDMKNTLCMGNDQNDIAMLEAAQSAYVVGDLISLEREYTKVTQENLVEKLYEISKTI</sequence>
<dbReference type="Gene3D" id="3.40.50.1000">
    <property type="entry name" value="HAD superfamily/HAD-like"/>
    <property type="match status" value="1"/>
</dbReference>
<dbReference type="PANTHER" id="PTHR10000">
    <property type="entry name" value="PHOSPHOSERINE PHOSPHATASE"/>
    <property type="match status" value="1"/>
</dbReference>
<protein>
    <submittedName>
        <fullName evidence="1">HAD family hydrolase</fullName>
        <ecNumber evidence="1">3.1.3.-</ecNumber>
    </submittedName>
</protein>
<dbReference type="Proteomes" id="UP001231915">
    <property type="component" value="Unassembled WGS sequence"/>
</dbReference>
<dbReference type="PANTHER" id="PTHR10000:SF53">
    <property type="entry name" value="5-AMINO-6-(5-PHOSPHO-D-RIBITYLAMINO)URACIL PHOSPHATASE YBJI-RELATED"/>
    <property type="match status" value="1"/>
</dbReference>
<dbReference type="EC" id="3.1.3.-" evidence="1"/>
<organism evidence="1 2">
    <name type="scientific">Pseudoalteromonas obscura</name>
    <dbReference type="NCBI Taxonomy" id="3048491"/>
    <lineage>
        <taxon>Bacteria</taxon>
        <taxon>Pseudomonadati</taxon>
        <taxon>Pseudomonadota</taxon>
        <taxon>Gammaproteobacteria</taxon>
        <taxon>Alteromonadales</taxon>
        <taxon>Pseudoalteromonadaceae</taxon>
        <taxon>Pseudoalteromonas</taxon>
    </lineage>
</organism>
<keyword evidence="2" id="KW-1185">Reference proteome</keyword>
<dbReference type="SUPFAM" id="SSF56784">
    <property type="entry name" value="HAD-like"/>
    <property type="match status" value="1"/>
</dbReference>
<gene>
    <name evidence="1" type="ORF">QNM18_14185</name>
</gene>
<dbReference type="NCBIfam" id="TIGR01484">
    <property type="entry name" value="HAD-SF-IIB"/>
    <property type="match status" value="1"/>
</dbReference>